<evidence type="ECO:0000313" key="3">
    <source>
        <dbReference type="Proteomes" id="UP000198546"/>
    </source>
</evidence>
<dbReference type="Pfam" id="PF01936">
    <property type="entry name" value="NYN"/>
    <property type="match status" value="1"/>
</dbReference>
<dbReference type="EMBL" id="LT629688">
    <property type="protein sequence ID" value="SDD29902.1"/>
    <property type="molecule type" value="Genomic_DNA"/>
</dbReference>
<gene>
    <name evidence="2" type="ORF">SAMN04489747_0650</name>
</gene>
<dbReference type="Gene3D" id="3.40.50.1010">
    <property type="entry name" value="5'-nuclease"/>
    <property type="match status" value="1"/>
</dbReference>
<dbReference type="AlphaFoldDB" id="A0A1G6TL39"/>
<evidence type="ECO:0000313" key="2">
    <source>
        <dbReference type="EMBL" id="SDD29902.1"/>
    </source>
</evidence>
<feature type="domain" description="NYN" evidence="1">
    <location>
        <begin position="12"/>
        <end position="140"/>
    </location>
</feature>
<organism evidence="2 3">
    <name type="scientific">Auraticoccus monumenti</name>
    <dbReference type="NCBI Taxonomy" id="675864"/>
    <lineage>
        <taxon>Bacteria</taxon>
        <taxon>Bacillati</taxon>
        <taxon>Actinomycetota</taxon>
        <taxon>Actinomycetes</taxon>
        <taxon>Propionibacteriales</taxon>
        <taxon>Propionibacteriaceae</taxon>
        <taxon>Auraticoccus</taxon>
    </lineage>
</organism>
<dbReference type="GO" id="GO:0004540">
    <property type="term" value="F:RNA nuclease activity"/>
    <property type="evidence" value="ECO:0007669"/>
    <property type="project" value="InterPro"/>
</dbReference>
<dbReference type="RefSeq" id="WP_090590583.1">
    <property type="nucleotide sequence ID" value="NZ_LT629688.1"/>
</dbReference>
<keyword evidence="3" id="KW-1185">Reference proteome</keyword>
<accession>A0A1G6TL39</accession>
<dbReference type="Proteomes" id="UP000198546">
    <property type="component" value="Chromosome i"/>
</dbReference>
<name>A0A1G6TL39_9ACTN</name>
<dbReference type="OrthoDB" id="4772393at2"/>
<evidence type="ECO:0000259" key="1">
    <source>
        <dbReference type="Pfam" id="PF01936"/>
    </source>
</evidence>
<reference evidence="2 3" key="1">
    <citation type="submission" date="2016-10" db="EMBL/GenBank/DDBJ databases">
        <authorList>
            <person name="de Groot N.N."/>
        </authorList>
    </citation>
    <scope>NUCLEOTIDE SEQUENCE [LARGE SCALE GENOMIC DNA]</scope>
    <source>
        <strain evidence="2 3">MON 2.2</strain>
    </source>
</reference>
<proteinExistence type="predicted"/>
<sequence>MTTPGVADRLTYLLIDGENIDATLGGSILRRRPQPHERPRWERLLAFVQATWDQPVKGLFFLAVGGDIPMPFVQALTAIGFTPVPLSGASDEKVVDIAIQRTLEAIADREADVVLTSNDGDFLPQMEALVGTRRTAVVGFNEFRNSGFTVLGERGLQFFDMEYDVHAFNERLPRLRVIPIEEFNPVDFL</sequence>
<dbReference type="STRING" id="675864.SAMN04489747_0650"/>
<dbReference type="InterPro" id="IPR021139">
    <property type="entry name" value="NYN"/>
</dbReference>
<protein>
    <recommendedName>
        <fullName evidence="1">NYN domain-containing protein</fullName>
    </recommendedName>
</protein>